<protein>
    <submittedName>
        <fullName evidence="1">Uncharacterized protein</fullName>
    </submittedName>
</protein>
<keyword evidence="2" id="KW-1185">Reference proteome</keyword>
<reference evidence="2" key="1">
    <citation type="submission" date="2014-01" db="EMBL/GenBank/DDBJ databases">
        <title>The Genome Sequence of Anopheles farauti FAR1 (V2).</title>
        <authorList>
            <consortium name="The Broad Institute Genomics Platform"/>
            <person name="Neafsey D.E."/>
            <person name="Besansky N."/>
            <person name="Howell P."/>
            <person name="Walton C."/>
            <person name="Young S.K."/>
            <person name="Zeng Q."/>
            <person name="Gargeya S."/>
            <person name="Fitzgerald M."/>
            <person name="Haas B."/>
            <person name="Abouelleil A."/>
            <person name="Allen A.W."/>
            <person name="Alvarado L."/>
            <person name="Arachchi H.M."/>
            <person name="Berlin A.M."/>
            <person name="Chapman S.B."/>
            <person name="Gainer-Dewar J."/>
            <person name="Goldberg J."/>
            <person name="Griggs A."/>
            <person name="Gujja S."/>
            <person name="Hansen M."/>
            <person name="Howarth C."/>
            <person name="Imamovic A."/>
            <person name="Ireland A."/>
            <person name="Larimer J."/>
            <person name="McCowan C."/>
            <person name="Murphy C."/>
            <person name="Pearson M."/>
            <person name="Poon T.W."/>
            <person name="Priest M."/>
            <person name="Roberts A."/>
            <person name="Saif S."/>
            <person name="Shea T."/>
            <person name="Sisk P."/>
            <person name="Sykes S."/>
            <person name="Wortman J."/>
            <person name="Nusbaum C."/>
            <person name="Birren B."/>
        </authorList>
    </citation>
    <scope>NUCLEOTIDE SEQUENCE [LARGE SCALE GENOMIC DNA]</scope>
    <source>
        <strain evidence="2">FAR1</strain>
    </source>
</reference>
<evidence type="ECO:0000313" key="1">
    <source>
        <dbReference type="EnsemblMetazoa" id="AFAF013328-PA"/>
    </source>
</evidence>
<dbReference type="VEuPathDB" id="VectorBase:AFAF013328"/>
<reference evidence="1" key="2">
    <citation type="submission" date="2020-05" db="UniProtKB">
        <authorList>
            <consortium name="EnsemblMetazoa"/>
        </authorList>
    </citation>
    <scope>IDENTIFICATION</scope>
    <source>
        <strain evidence="1">FAR1</strain>
    </source>
</reference>
<accession>A0A182QMS5</accession>
<sequence length="179" mass="19368">MFRTSTSRVGRVDALGSTNFALPNYELLQMRWVVLTLLVALEVHLGVGTQYNVDHNFYAQRTTCLQPFLLPTVTQTVSLTSTSSVTSTIRTYTIITPSPVFLYETSTVSVPTTVATITPSTTLTSTVTDTTTTSPLTQTVMITTTNTLFITSSFTESTTISVTSTTSIITTRTVAVTCP</sequence>
<dbReference type="EMBL" id="AXCN02000346">
    <property type="status" value="NOT_ANNOTATED_CDS"/>
    <property type="molecule type" value="Genomic_DNA"/>
</dbReference>
<organism evidence="1 2">
    <name type="scientific">Anopheles farauti</name>
    <dbReference type="NCBI Taxonomy" id="69004"/>
    <lineage>
        <taxon>Eukaryota</taxon>
        <taxon>Metazoa</taxon>
        <taxon>Ecdysozoa</taxon>
        <taxon>Arthropoda</taxon>
        <taxon>Hexapoda</taxon>
        <taxon>Insecta</taxon>
        <taxon>Pterygota</taxon>
        <taxon>Neoptera</taxon>
        <taxon>Endopterygota</taxon>
        <taxon>Diptera</taxon>
        <taxon>Nematocera</taxon>
        <taxon>Culicoidea</taxon>
        <taxon>Culicidae</taxon>
        <taxon>Anophelinae</taxon>
        <taxon>Anopheles</taxon>
    </lineage>
</organism>
<dbReference type="Proteomes" id="UP000075886">
    <property type="component" value="Unassembled WGS sequence"/>
</dbReference>
<evidence type="ECO:0000313" key="2">
    <source>
        <dbReference type="Proteomes" id="UP000075886"/>
    </source>
</evidence>
<dbReference type="EnsemblMetazoa" id="AFAF013328-RA">
    <property type="protein sequence ID" value="AFAF013328-PA"/>
    <property type="gene ID" value="AFAF013328"/>
</dbReference>
<name>A0A182QMS5_9DIPT</name>
<dbReference type="AlphaFoldDB" id="A0A182QMS5"/>
<proteinExistence type="predicted"/>